<protein>
    <submittedName>
        <fullName evidence="7">Pyruvate formate-lyase</fullName>
    </submittedName>
</protein>
<dbReference type="GO" id="GO:0016829">
    <property type="term" value="F:lyase activity"/>
    <property type="evidence" value="ECO:0007669"/>
    <property type="project" value="UniProtKB-KW"/>
</dbReference>
<dbReference type="RefSeq" id="WP_037234998.1">
    <property type="nucleotide sequence ID" value="NZ_JAEMUK010000008.1"/>
</dbReference>
<dbReference type="PROSITE" id="PS51149">
    <property type="entry name" value="GLY_RADICAL_2"/>
    <property type="match status" value="1"/>
</dbReference>
<gene>
    <name evidence="7" type="ORF">JDN41_04330</name>
</gene>
<evidence type="ECO:0000259" key="6">
    <source>
        <dbReference type="PROSITE" id="PS51554"/>
    </source>
</evidence>
<dbReference type="Pfam" id="PF02901">
    <property type="entry name" value="PFL-like"/>
    <property type="match status" value="1"/>
</dbReference>
<sequence>MSVPNALPSEALLAPSIPGLSPFREKGKLTNAAQSARCSEAASRAKEFLLDAPQKIDTERLTHLLDVYREYSQEPVIVLRARVFERVLQKKTLYIDDNPLVGTVTSKPAGVYPYPEWGAEWILREADQPMVSHLGEVELSDEERATLIETAKYFQTRSAEAKARELSRELHGFDPRDSVAAGLITETAPYTIGSGTLDYATFIRRGLGDIIRETEGRLKALPLTQENASKVDFYRAVLISLNALIHLAHRYAELAEQLAGVTGDAVRRAELLEIAEVCRHVPENPPRNFREAIQSWWFLHLGNQIEQSGCGSSPGRIGQYLDPWFQADKLQNGFTREDAQAWFKCLFVKILEYGYYQGLISARTNSGHTGHTINLGGLNAAGQDATTELDSVLLDTQIELQNIQPTITILYHDGLKEDFLLKAVELERTGLGQPQWMNTRLIIERTLARHAKNGITIEDARASINMSCVGTGVEGRTAFVHEGGTFNLAKCIELALHDGVDPGTGLVVGARTGDPRAFKSFEDVYDAWLRQVEHLFKVQRAFGSVSTKALGETIAPAFRSALYGGCLERGKHVFDGGVDYYLYFVISNAGVDAANSLAAIRHLVFETGRLTLGELLDAVDANFEGHDRIRTLCLNAPKHGNGDPEIDALVRRVYDDAFKTFHAAGYSYFGDHIANIEAYSLSIHNYYGLKTGALPSGRQKGRPLTDGSVSATPGTDKKGPLALIQSAAQAVDAVKYGSNHFNMKFHPTALAGIGGARKLLSLIKTYMDAGGSHIQFNVVTSETLRKAQANPDAYKGLTVRVAGFSAYFTRLHKGVQDEIIERTELTFDC</sequence>
<dbReference type="InterPro" id="IPR051215">
    <property type="entry name" value="GRE"/>
</dbReference>
<keyword evidence="1 3" id="KW-0556">Organic radical</keyword>
<evidence type="ECO:0000256" key="2">
    <source>
        <dbReference type="ARBA" id="ARBA00023239"/>
    </source>
</evidence>
<dbReference type="SUPFAM" id="SSF51998">
    <property type="entry name" value="PFL-like glycyl radical enzymes"/>
    <property type="match status" value="1"/>
</dbReference>
<dbReference type="EMBL" id="JAEMUK010000008">
    <property type="protein sequence ID" value="MBJ7542780.1"/>
    <property type="molecule type" value="Genomic_DNA"/>
</dbReference>
<evidence type="ECO:0000256" key="1">
    <source>
        <dbReference type="ARBA" id="ARBA00022818"/>
    </source>
</evidence>
<dbReference type="InterPro" id="IPR004184">
    <property type="entry name" value="PFL_dom"/>
</dbReference>
<feature type="domain" description="Glycine radical" evidence="5">
    <location>
        <begin position="707"/>
        <end position="828"/>
    </location>
</feature>
<dbReference type="InterPro" id="IPR001150">
    <property type="entry name" value="Gly_radical"/>
</dbReference>
<feature type="modified residue" description="Glycine radical" evidence="3">
    <location>
        <position position="803"/>
    </location>
</feature>
<proteinExistence type="predicted"/>
<keyword evidence="7" id="KW-0670">Pyruvate</keyword>
<evidence type="ECO:0000259" key="5">
    <source>
        <dbReference type="PROSITE" id="PS51149"/>
    </source>
</evidence>
<dbReference type="PROSITE" id="PS51554">
    <property type="entry name" value="PFL"/>
    <property type="match status" value="1"/>
</dbReference>
<dbReference type="GO" id="GO:0005829">
    <property type="term" value="C:cytosol"/>
    <property type="evidence" value="ECO:0007669"/>
    <property type="project" value="TreeGrafter"/>
</dbReference>
<evidence type="ECO:0000256" key="3">
    <source>
        <dbReference type="PROSITE-ProRule" id="PRU00493"/>
    </source>
</evidence>
<organism evidence="7 8">
    <name type="scientific">Rhodomicrobium udaipurense</name>
    <dbReference type="NCBI Taxonomy" id="1202716"/>
    <lineage>
        <taxon>Bacteria</taxon>
        <taxon>Pseudomonadati</taxon>
        <taxon>Pseudomonadota</taxon>
        <taxon>Alphaproteobacteria</taxon>
        <taxon>Hyphomicrobiales</taxon>
        <taxon>Hyphomicrobiaceae</taxon>
        <taxon>Rhodomicrobium</taxon>
    </lineage>
</organism>
<reference evidence="7 8" key="1">
    <citation type="submission" date="2020-12" db="EMBL/GenBank/DDBJ databases">
        <title>Revised draft genomes of Rhodomicrobium vannielii ATCC 17100 and Rhodomicrobium udaipurense JA643.</title>
        <authorList>
            <person name="Conners E.M."/>
            <person name="Davenport E.J."/>
            <person name="Bose A."/>
        </authorList>
    </citation>
    <scope>NUCLEOTIDE SEQUENCE [LARGE SCALE GENOMIC DNA]</scope>
    <source>
        <strain evidence="7 8">JA643</strain>
    </source>
</reference>
<evidence type="ECO:0000313" key="8">
    <source>
        <dbReference type="Proteomes" id="UP000623250"/>
    </source>
</evidence>
<dbReference type="Proteomes" id="UP000623250">
    <property type="component" value="Unassembled WGS sequence"/>
</dbReference>
<dbReference type="AlphaFoldDB" id="A0A8I1GG88"/>
<feature type="domain" description="PFL" evidence="6">
    <location>
        <begin position="40"/>
        <end position="699"/>
    </location>
</feature>
<dbReference type="Gene3D" id="3.20.70.20">
    <property type="match status" value="1"/>
</dbReference>
<feature type="region of interest" description="Disordered" evidence="4">
    <location>
        <begin position="697"/>
        <end position="716"/>
    </location>
</feature>
<evidence type="ECO:0000256" key="4">
    <source>
        <dbReference type="SAM" id="MobiDB-lite"/>
    </source>
</evidence>
<keyword evidence="8" id="KW-1185">Reference proteome</keyword>
<dbReference type="PANTHER" id="PTHR43641">
    <property type="entry name" value="FORMATE ACETYLTRANSFERASE 3-RELATED"/>
    <property type="match status" value="1"/>
</dbReference>
<dbReference type="PANTHER" id="PTHR43641:SF2">
    <property type="entry name" value="DEHYDRATASE YBIW-RELATED"/>
    <property type="match status" value="1"/>
</dbReference>
<evidence type="ECO:0000313" key="7">
    <source>
        <dbReference type="EMBL" id="MBJ7542780.1"/>
    </source>
</evidence>
<keyword evidence="2 7" id="KW-0456">Lyase</keyword>
<dbReference type="Pfam" id="PF01228">
    <property type="entry name" value="Gly_radical"/>
    <property type="match status" value="1"/>
</dbReference>
<name>A0A8I1GG88_9HYPH</name>
<comment type="caution">
    <text evidence="7">The sequence shown here is derived from an EMBL/GenBank/DDBJ whole genome shotgun (WGS) entry which is preliminary data.</text>
</comment>
<accession>A0A8I1GG88</accession>